<dbReference type="InterPro" id="IPR007038">
    <property type="entry name" value="HupE_UreJ"/>
</dbReference>
<keyword evidence="2" id="KW-0732">Signal</keyword>
<evidence type="ECO:0000313" key="4">
    <source>
        <dbReference type="Proteomes" id="UP000001399"/>
    </source>
</evidence>
<dbReference type="eggNOG" id="COG2370">
    <property type="taxonomic scope" value="Bacteria"/>
</dbReference>
<accession>E3HZL4</accession>
<dbReference type="HOGENOM" id="CLU_118581_0_0_5"/>
<evidence type="ECO:0000256" key="2">
    <source>
        <dbReference type="SAM" id="SignalP"/>
    </source>
</evidence>
<keyword evidence="1" id="KW-0472">Membrane</keyword>
<name>E3HZL4_RHOVT</name>
<feature type="transmembrane region" description="Helical" evidence="1">
    <location>
        <begin position="181"/>
        <end position="198"/>
    </location>
</feature>
<protein>
    <recommendedName>
        <fullName evidence="5">HupE/UreJ protein</fullName>
    </recommendedName>
</protein>
<evidence type="ECO:0000256" key="1">
    <source>
        <dbReference type="SAM" id="Phobius"/>
    </source>
</evidence>
<sequence>MSMRLATLLAALAIAVALPEPASAHLVNTRFGNFYDGMLHPLTALEHMVPWLALGMLVGLEPKAGRLALLAFPIGIGLGVAIGSVQPDLAFLTTANMVSILVLGALVALTLPLTPFAVGALAFAFGISHGYSNGAAMTEAVNPALFAPGVVVAGYITVLIVAAITAILTQRWRAARFGVRALGSWIFAIGVMMLGASVL</sequence>
<feature type="chain" id="PRO_5003170966" description="HupE/UreJ protein" evidence="2">
    <location>
        <begin position="25"/>
        <end position="199"/>
    </location>
</feature>
<proteinExistence type="predicted"/>
<organism evidence="3 4">
    <name type="scientific">Rhodomicrobium vannielii (strain ATCC 17100 / DSM 162 / LMG 4299 / NCIMB 10020 / ATH 3.1.1)</name>
    <dbReference type="NCBI Taxonomy" id="648757"/>
    <lineage>
        <taxon>Bacteria</taxon>
        <taxon>Pseudomonadati</taxon>
        <taxon>Pseudomonadota</taxon>
        <taxon>Alphaproteobacteria</taxon>
        <taxon>Hyphomicrobiales</taxon>
        <taxon>Hyphomicrobiaceae</taxon>
        <taxon>Rhodomicrobium</taxon>
    </lineage>
</organism>
<gene>
    <name evidence="3" type="ordered locus">Rvan_1807</name>
</gene>
<keyword evidence="1" id="KW-0812">Transmembrane</keyword>
<dbReference type="AlphaFoldDB" id="E3HZL4"/>
<reference evidence="4" key="1">
    <citation type="journal article" date="2011" name="J. Bacteriol.">
        <title>Genome sequences of eight morphologically diverse alphaproteobacteria.</title>
        <authorList>
            <consortium name="US DOE Joint Genome Institute"/>
            <person name="Brown P.J."/>
            <person name="Kysela D.T."/>
            <person name="Buechlein A."/>
            <person name="Hemmerich C."/>
            <person name="Brun Y.V."/>
        </authorList>
    </citation>
    <scope>NUCLEOTIDE SEQUENCE [LARGE SCALE GENOMIC DNA]</scope>
    <source>
        <strain evidence="4">ATCC 17100 / ATH 3.1.1 / DSM 162 / LMG 4299</strain>
    </source>
</reference>
<keyword evidence="1" id="KW-1133">Transmembrane helix</keyword>
<dbReference type="STRING" id="648757.Rvan_1807"/>
<feature type="transmembrane region" description="Helical" evidence="1">
    <location>
        <begin position="144"/>
        <end position="169"/>
    </location>
</feature>
<dbReference type="RefSeq" id="WP_013419439.1">
    <property type="nucleotide sequence ID" value="NC_014664.1"/>
</dbReference>
<dbReference type="Proteomes" id="UP000001399">
    <property type="component" value="Chromosome"/>
</dbReference>
<evidence type="ECO:0008006" key="5">
    <source>
        <dbReference type="Google" id="ProtNLM"/>
    </source>
</evidence>
<dbReference type="KEGG" id="rva:Rvan_1807"/>
<keyword evidence="4" id="KW-1185">Reference proteome</keyword>
<dbReference type="Pfam" id="PF04955">
    <property type="entry name" value="HupE_UreJ"/>
    <property type="match status" value="1"/>
</dbReference>
<feature type="signal peptide" evidence="2">
    <location>
        <begin position="1"/>
        <end position="24"/>
    </location>
</feature>
<evidence type="ECO:0000313" key="3">
    <source>
        <dbReference type="EMBL" id="ADP71049.1"/>
    </source>
</evidence>
<dbReference type="EMBL" id="CP002292">
    <property type="protein sequence ID" value="ADP71049.1"/>
    <property type="molecule type" value="Genomic_DNA"/>
</dbReference>
<feature type="transmembrane region" description="Helical" evidence="1">
    <location>
        <begin position="67"/>
        <end position="85"/>
    </location>
</feature>